<organism evidence="1 2">
    <name type="scientific">Lactuca sativa</name>
    <name type="common">Garden lettuce</name>
    <dbReference type="NCBI Taxonomy" id="4236"/>
    <lineage>
        <taxon>Eukaryota</taxon>
        <taxon>Viridiplantae</taxon>
        <taxon>Streptophyta</taxon>
        <taxon>Embryophyta</taxon>
        <taxon>Tracheophyta</taxon>
        <taxon>Spermatophyta</taxon>
        <taxon>Magnoliopsida</taxon>
        <taxon>eudicotyledons</taxon>
        <taxon>Gunneridae</taxon>
        <taxon>Pentapetalae</taxon>
        <taxon>asterids</taxon>
        <taxon>campanulids</taxon>
        <taxon>Asterales</taxon>
        <taxon>Asteraceae</taxon>
        <taxon>Cichorioideae</taxon>
        <taxon>Cichorieae</taxon>
        <taxon>Lactucinae</taxon>
        <taxon>Lactuca</taxon>
    </lineage>
</organism>
<proteinExistence type="predicted"/>
<name>A0A9R1XA46_LACSA</name>
<dbReference type="Proteomes" id="UP000235145">
    <property type="component" value="Unassembled WGS sequence"/>
</dbReference>
<sequence length="99" mass="11189">MSMYFWRSWQGEGMIVPLLMFYDLCDMSLPGVYARARIFGEIPATTNLDLRDISNCSIDGSPIPGVIPRAVAYLRMGRLHAPDCECILDVTNRPHNELL</sequence>
<accession>A0A9R1XA46</accession>
<evidence type="ECO:0000313" key="1">
    <source>
        <dbReference type="EMBL" id="KAJ0204699.1"/>
    </source>
</evidence>
<reference evidence="1 2" key="1">
    <citation type="journal article" date="2017" name="Nat. Commun.">
        <title>Genome assembly with in vitro proximity ligation data and whole-genome triplication in lettuce.</title>
        <authorList>
            <person name="Reyes-Chin-Wo S."/>
            <person name="Wang Z."/>
            <person name="Yang X."/>
            <person name="Kozik A."/>
            <person name="Arikit S."/>
            <person name="Song C."/>
            <person name="Xia L."/>
            <person name="Froenicke L."/>
            <person name="Lavelle D.O."/>
            <person name="Truco M.J."/>
            <person name="Xia R."/>
            <person name="Zhu S."/>
            <person name="Xu C."/>
            <person name="Xu H."/>
            <person name="Xu X."/>
            <person name="Cox K."/>
            <person name="Korf I."/>
            <person name="Meyers B.C."/>
            <person name="Michelmore R.W."/>
        </authorList>
    </citation>
    <scope>NUCLEOTIDE SEQUENCE [LARGE SCALE GENOMIC DNA]</scope>
    <source>
        <strain evidence="2">cv. Salinas</strain>
        <tissue evidence="1">Seedlings</tissue>
    </source>
</reference>
<comment type="caution">
    <text evidence="1">The sequence shown here is derived from an EMBL/GenBank/DDBJ whole genome shotgun (WGS) entry which is preliminary data.</text>
</comment>
<protein>
    <recommendedName>
        <fullName evidence="3">Leucine-rich repeat-containing N-terminal plant-type domain-containing protein</fullName>
    </recommendedName>
</protein>
<keyword evidence="2" id="KW-1185">Reference proteome</keyword>
<evidence type="ECO:0008006" key="3">
    <source>
        <dbReference type="Google" id="ProtNLM"/>
    </source>
</evidence>
<evidence type="ECO:0000313" key="2">
    <source>
        <dbReference type="Proteomes" id="UP000235145"/>
    </source>
</evidence>
<dbReference type="AlphaFoldDB" id="A0A9R1XA46"/>
<dbReference type="EMBL" id="NBSK02000005">
    <property type="protein sequence ID" value="KAJ0204699.1"/>
    <property type="molecule type" value="Genomic_DNA"/>
</dbReference>
<gene>
    <name evidence="1" type="ORF">LSAT_V11C500295370</name>
</gene>